<dbReference type="Proteomes" id="UP000295636">
    <property type="component" value="Unassembled WGS sequence"/>
</dbReference>
<dbReference type="Gene3D" id="1.50.10.20">
    <property type="match status" value="1"/>
</dbReference>
<organism evidence="1 2">
    <name type="scientific">Paenibacillus piri</name>
    <dbReference type="NCBI Taxonomy" id="2547395"/>
    <lineage>
        <taxon>Bacteria</taxon>
        <taxon>Bacillati</taxon>
        <taxon>Bacillota</taxon>
        <taxon>Bacilli</taxon>
        <taxon>Bacillales</taxon>
        <taxon>Paenibacillaceae</taxon>
        <taxon>Paenibacillus</taxon>
    </lineage>
</organism>
<dbReference type="SUPFAM" id="SSF48208">
    <property type="entry name" value="Six-hairpin glycosidases"/>
    <property type="match status" value="1"/>
</dbReference>
<dbReference type="InterPro" id="IPR008928">
    <property type="entry name" value="6-hairpin_glycosidase_sf"/>
</dbReference>
<gene>
    <name evidence="1" type="ORF">E1757_01250</name>
</gene>
<comment type="caution">
    <text evidence="1">The sequence shown here is derived from an EMBL/GenBank/DDBJ whole genome shotgun (WGS) entry which is preliminary data.</text>
</comment>
<proteinExistence type="predicted"/>
<accession>A0A4R5KYH7</accession>
<dbReference type="RefSeq" id="WP_133225008.1">
    <property type="nucleotide sequence ID" value="NZ_SMRT01000001.1"/>
</dbReference>
<name>A0A4R5KYH7_9BACL</name>
<dbReference type="AlphaFoldDB" id="A0A4R5KYH7"/>
<protein>
    <submittedName>
        <fullName evidence="1">Uncharacterized protein</fullName>
    </submittedName>
</protein>
<sequence>MSQTSRMNLHKRGTQLEISLEIPAGVQEIEVRIYSDRNNPVSKLSDISHRHPEREQLLAQPKTAGEVLFPVIDLELEPAMAAVVTFRADTEGEYVMNGAFNKRKEPLSREIEIDASVLEHWENSLWVSGQSEVERFIVKQTFRVNERIGFRHTYWLLSEDWNGTVEVYGTSSDGTQLLARAAYEGPKLQQAAAVSLIEGDAWNSELLLSKLDLALTYIRNSQNRNPRSPFYEGLYLFYDHDARTYRSPNWIWSWGPAVKLLVESDKLAAFAGQGLLQTAEQIGQTSLLFRKQHLAHPAHGITTSRWKYGSQLEYGVVECHSAADANFLSGWAWIPLFEATGNRDFLNGAAQLALSTEALISEFEIAPMDYLEEPKGWTNWSIDEIGFCTEGLSELYRVTGDERYKKIGENWIDKVLDKLERPDGLWDRSWLRNERMRLTCEYMTRGLGWGMEGLIAAHRLSPSGKYLEKAIKMAEAVIGMQHESGCWAHYCNQSLEAAGAGEKATSLWSLLLYRLFRFTNDKRHLEAARKALQWCLTNVYEGGDREGLGGIIGCTVQSGVVYRQWYRLSNVYTSGFFGLAILEELKLREH</sequence>
<evidence type="ECO:0000313" key="2">
    <source>
        <dbReference type="Proteomes" id="UP000295636"/>
    </source>
</evidence>
<dbReference type="EMBL" id="SMRT01000001">
    <property type="protein sequence ID" value="TDG00299.1"/>
    <property type="molecule type" value="Genomic_DNA"/>
</dbReference>
<reference evidence="1 2" key="1">
    <citation type="submission" date="2019-03" db="EMBL/GenBank/DDBJ databases">
        <title>This is whole genome sequence of Paenibacillus sp MS74 strain.</title>
        <authorList>
            <person name="Trinh H.N."/>
        </authorList>
    </citation>
    <scope>NUCLEOTIDE SEQUENCE [LARGE SCALE GENOMIC DNA]</scope>
    <source>
        <strain evidence="1 2">MS74</strain>
    </source>
</reference>
<keyword evidence="2" id="KW-1185">Reference proteome</keyword>
<dbReference type="GO" id="GO:0005975">
    <property type="term" value="P:carbohydrate metabolic process"/>
    <property type="evidence" value="ECO:0007669"/>
    <property type="project" value="InterPro"/>
</dbReference>
<evidence type="ECO:0000313" key="1">
    <source>
        <dbReference type="EMBL" id="TDG00299.1"/>
    </source>
</evidence>
<dbReference type="OrthoDB" id="9757939at2"/>